<sequence>MSWLDRLRGRKPKGEQMARAEIAAAEEHLKDFAATRAGVEAFIEPPTTLDRLSLLLVAHDGESTRRRIPDAAWGRGFAKRVQIPVFDALVSGYPQRLRDYNRRQKLRPGE</sequence>
<dbReference type="Proteomes" id="UP000527616">
    <property type="component" value="Unassembled WGS sequence"/>
</dbReference>
<comment type="caution">
    <text evidence="1">The sequence shown here is derived from an EMBL/GenBank/DDBJ whole genome shotgun (WGS) entry which is preliminary data.</text>
</comment>
<dbReference type="RefSeq" id="WP_246292642.1">
    <property type="nucleotide sequence ID" value="NZ_JACBZS010000001.1"/>
</dbReference>
<gene>
    <name evidence="1" type="ORF">GGQ54_002576</name>
</gene>
<evidence type="ECO:0000313" key="2">
    <source>
        <dbReference type="Proteomes" id="UP000527616"/>
    </source>
</evidence>
<reference evidence="1 2" key="1">
    <citation type="submission" date="2020-07" db="EMBL/GenBank/DDBJ databases">
        <title>Sequencing the genomes of 1000 actinobacteria strains.</title>
        <authorList>
            <person name="Klenk H.-P."/>
        </authorList>
    </citation>
    <scope>NUCLEOTIDE SEQUENCE [LARGE SCALE GENOMIC DNA]</scope>
    <source>
        <strain evidence="1 2">DSM 103164</strain>
    </source>
</reference>
<organism evidence="1 2">
    <name type="scientific">Naumannella cuiyingiana</name>
    <dbReference type="NCBI Taxonomy" id="1347891"/>
    <lineage>
        <taxon>Bacteria</taxon>
        <taxon>Bacillati</taxon>
        <taxon>Actinomycetota</taxon>
        <taxon>Actinomycetes</taxon>
        <taxon>Propionibacteriales</taxon>
        <taxon>Propionibacteriaceae</taxon>
        <taxon>Naumannella</taxon>
    </lineage>
</organism>
<dbReference type="EMBL" id="JACBZS010000001">
    <property type="protein sequence ID" value="NYI72016.1"/>
    <property type="molecule type" value="Genomic_DNA"/>
</dbReference>
<proteinExistence type="predicted"/>
<evidence type="ECO:0000313" key="1">
    <source>
        <dbReference type="EMBL" id="NYI72016.1"/>
    </source>
</evidence>
<name>A0A7Z0DB10_9ACTN</name>
<keyword evidence="2" id="KW-1185">Reference proteome</keyword>
<dbReference type="AlphaFoldDB" id="A0A7Z0DB10"/>
<accession>A0A7Z0DB10</accession>
<protein>
    <submittedName>
        <fullName evidence="1">Uncharacterized protein</fullName>
    </submittedName>
</protein>